<sequence length="278" mass="31366">MPRIIHLIGDLTQSSKPIYPASLKQDPNKKSFLDLQRELRDLIYEIAVDDDASEAEAQEKEKRCSFNPPYGTLFLLSEQFRAEFAEAQGKRWCLSLGLSKNSKEVVYTKGKQVPSLTLRFTTCFMIRIAEIIPTKCVQKRNIYIETQSNKLGNALRGALSMYKLGINMKENKSITSLGGPATHARRVALGKRELEKSDHMCNAMVAHMGPLPKLGNLRVWVWSNYYVGSYSWGYSLNNGTWTAYDKSLLDGSREWVGWHSCTAKNDRVSSGVSSGRNE</sequence>
<keyword evidence="2" id="KW-1185">Reference proteome</keyword>
<evidence type="ECO:0000313" key="1">
    <source>
        <dbReference type="EMBL" id="TID15242.1"/>
    </source>
</evidence>
<reference evidence="1 2" key="1">
    <citation type="submission" date="2019-04" db="EMBL/GenBank/DDBJ databases">
        <title>High contiguity whole genome sequence and gene annotation resource for two Venturia nashicola isolates.</title>
        <authorList>
            <person name="Prokchorchik M."/>
            <person name="Won K."/>
            <person name="Lee Y."/>
            <person name="Choi E.D."/>
            <person name="Segonzac C."/>
            <person name="Sohn K.H."/>
        </authorList>
    </citation>
    <scope>NUCLEOTIDE SEQUENCE [LARGE SCALE GENOMIC DNA]</scope>
    <source>
        <strain evidence="1 2">PRI2</strain>
    </source>
</reference>
<comment type="caution">
    <text evidence="1">The sequence shown here is derived from an EMBL/GenBank/DDBJ whole genome shotgun (WGS) entry which is preliminary data.</text>
</comment>
<evidence type="ECO:0000313" key="2">
    <source>
        <dbReference type="Proteomes" id="UP000298493"/>
    </source>
</evidence>
<organism evidence="1 2">
    <name type="scientific">Venturia nashicola</name>
    <dbReference type="NCBI Taxonomy" id="86259"/>
    <lineage>
        <taxon>Eukaryota</taxon>
        <taxon>Fungi</taxon>
        <taxon>Dikarya</taxon>
        <taxon>Ascomycota</taxon>
        <taxon>Pezizomycotina</taxon>
        <taxon>Dothideomycetes</taxon>
        <taxon>Pleosporomycetidae</taxon>
        <taxon>Venturiales</taxon>
        <taxon>Venturiaceae</taxon>
        <taxon>Venturia</taxon>
    </lineage>
</organism>
<gene>
    <name evidence="1" type="ORF">E6O75_ATG08495</name>
</gene>
<protein>
    <submittedName>
        <fullName evidence="1">Uncharacterized protein</fullName>
    </submittedName>
</protein>
<name>A0A4Z1NVE0_9PEZI</name>
<dbReference type="Proteomes" id="UP000298493">
    <property type="component" value="Unassembled WGS sequence"/>
</dbReference>
<accession>A0A4Z1NVE0</accession>
<proteinExistence type="predicted"/>
<dbReference type="EMBL" id="SNSC02000021">
    <property type="protein sequence ID" value="TID15242.1"/>
    <property type="molecule type" value="Genomic_DNA"/>
</dbReference>
<dbReference type="AlphaFoldDB" id="A0A4Z1NVE0"/>